<dbReference type="Proteomes" id="UP000001880">
    <property type="component" value="Chromosome"/>
</dbReference>
<dbReference type="OrthoDB" id="7961369at2"/>
<dbReference type="AlphaFoldDB" id="D0LIH0"/>
<dbReference type="KEGG" id="hoh:Hoch_5850"/>
<evidence type="ECO:0000313" key="1">
    <source>
        <dbReference type="EMBL" id="ACY18326.1"/>
    </source>
</evidence>
<dbReference type="EMBL" id="CP001804">
    <property type="protein sequence ID" value="ACY18326.1"/>
    <property type="molecule type" value="Genomic_DNA"/>
</dbReference>
<gene>
    <name evidence="1" type="ordered locus">Hoch_5850</name>
</gene>
<keyword evidence="2" id="KW-1185">Reference proteome</keyword>
<evidence type="ECO:0000313" key="2">
    <source>
        <dbReference type="Proteomes" id="UP000001880"/>
    </source>
</evidence>
<dbReference type="RefSeq" id="WP_012830918.1">
    <property type="nucleotide sequence ID" value="NC_013440.1"/>
</dbReference>
<sequence>MSQSYEKLKAQVQELQAQGKLDIWPSQEQRIDWAYGNTKIENDAITREMAEKAVAGKPSPLK</sequence>
<dbReference type="HOGENOM" id="CLU_2897954_0_0_7"/>
<accession>D0LIH0</accession>
<name>D0LIH0_HALO1</name>
<reference evidence="1 2" key="1">
    <citation type="journal article" date="2010" name="Stand. Genomic Sci.">
        <title>Complete genome sequence of Haliangium ochraceum type strain (SMP-2).</title>
        <authorList>
            <consortium name="US DOE Joint Genome Institute (JGI-PGF)"/>
            <person name="Ivanova N."/>
            <person name="Daum C."/>
            <person name="Lang E."/>
            <person name="Abt B."/>
            <person name="Kopitz M."/>
            <person name="Saunders E."/>
            <person name="Lapidus A."/>
            <person name="Lucas S."/>
            <person name="Glavina Del Rio T."/>
            <person name="Nolan M."/>
            <person name="Tice H."/>
            <person name="Copeland A."/>
            <person name="Cheng J.F."/>
            <person name="Chen F."/>
            <person name="Bruce D."/>
            <person name="Goodwin L."/>
            <person name="Pitluck S."/>
            <person name="Mavromatis K."/>
            <person name="Pati A."/>
            <person name="Mikhailova N."/>
            <person name="Chen A."/>
            <person name="Palaniappan K."/>
            <person name="Land M."/>
            <person name="Hauser L."/>
            <person name="Chang Y.J."/>
            <person name="Jeffries C.D."/>
            <person name="Detter J.C."/>
            <person name="Brettin T."/>
            <person name="Rohde M."/>
            <person name="Goker M."/>
            <person name="Bristow J."/>
            <person name="Markowitz V."/>
            <person name="Eisen J.A."/>
            <person name="Hugenholtz P."/>
            <person name="Kyrpides N.C."/>
            <person name="Klenk H.P."/>
        </authorList>
    </citation>
    <scope>NUCLEOTIDE SEQUENCE [LARGE SCALE GENOMIC DNA]</scope>
    <source>
        <strain evidence="2">DSM 14365 / CIP 107738 / JCM 11303 / AJ 13395 / SMP-2</strain>
    </source>
</reference>
<organism evidence="1 2">
    <name type="scientific">Haliangium ochraceum (strain DSM 14365 / JCM 11303 / SMP-2)</name>
    <dbReference type="NCBI Taxonomy" id="502025"/>
    <lineage>
        <taxon>Bacteria</taxon>
        <taxon>Pseudomonadati</taxon>
        <taxon>Myxococcota</taxon>
        <taxon>Polyangia</taxon>
        <taxon>Haliangiales</taxon>
        <taxon>Kofleriaceae</taxon>
        <taxon>Haliangium</taxon>
    </lineage>
</organism>
<proteinExistence type="predicted"/>
<protein>
    <submittedName>
        <fullName evidence="1">Uncharacterized protein</fullName>
    </submittedName>
</protein>